<comment type="caution">
    <text evidence="2">The sequence shown here is derived from an EMBL/GenBank/DDBJ whole genome shotgun (WGS) entry which is preliminary data.</text>
</comment>
<dbReference type="InterPro" id="IPR055301">
    <property type="entry name" value="Lea14-like_2"/>
</dbReference>
<accession>A0A835DDM8</accession>
<dbReference type="AlphaFoldDB" id="A0A835DDM8"/>
<dbReference type="PANTHER" id="PTHR31852">
    <property type="entry name" value="LATE EMBRYOGENESIS ABUNDANT (LEA) HYDROXYPROLINE-RICH GLYCOPROTEIN FAMILY"/>
    <property type="match status" value="1"/>
</dbReference>
<keyword evidence="1" id="KW-0472">Membrane</keyword>
<dbReference type="OMA" id="GHYAPEG"/>
<dbReference type="Proteomes" id="UP000655225">
    <property type="component" value="Unassembled WGS sequence"/>
</dbReference>
<name>A0A835DDM8_TETSI</name>
<gene>
    <name evidence="2" type="ORF">HHK36_015435</name>
</gene>
<keyword evidence="1" id="KW-0812">Transmembrane</keyword>
<reference evidence="2 3" key="1">
    <citation type="submission" date="2020-04" db="EMBL/GenBank/DDBJ databases">
        <title>Plant Genome Project.</title>
        <authorList>
            <person name="Zhang R.-G."/>
        </authorList>
    </citation>
    <scope>NUCLEOTIDE SEQUENCE [LARGE SCALE GENOMIC DNA]</scope>
    <source>
        <strain evidence="2">YNK0</strain>
        <tissue evidence="2">Leaf</tissue>
    </source>
</reference>
<evidence type="ECO:0000256" key="1">
    <source>
        <dbReference type="SAM" id="Phobius"/>
    </source>
</evidence>
<keyword evidence="1" id="KW-1133">Transmembrane helix</keyword>
<sequence>MGGTPQQQTNPVDKSKLDRSAACSIILRSMGHTNLASCIVVTIFLIFVVIVILIVVFSVFKPKDPKITVNAVQLPTFSISNSTVNFTFSQYIYVKNPNRVVFTHYDSSLQLMYFGNQVGFMFVPACKIDSGRTWYLVSTFSVESFPLAATSTGRPTVTDGVS</sequence>
<evidence type="ECO:0000313" key="3">
    <source>
        <dbReference type="Proteomes" id="UP000655225"/>
    </source>
</evidence>
<organism evidence="2 3">
    <name type="scientific">Tetracentron sinense</name>
    <name type="common">Spur-leaf</name>
    <dbReference type="NCBI Taxonomy" id="13715"/>
    <lineage>
        <taxon>Eukaryota</taxon>
        <taxon>Viridiplantae</taxon>
        <taxon>Streptophyta</taxon>
        <taxon>Embryophyta</taxon>
        <taxon>Tracheophyta</taxon>
        <taxon>Spermatophyta</taxon>
        <taxon>Magnoliopsida</taxon>
        <taxon>Trochodendrales</taxon>
        <taxon>Trochodendraceae</taxon>
        <taxon>Tetracentron</taxon>
    </lineage>
</organism>
<keyword evidence="3" id="KW-1185">Reference proteome</keyword>
<evidence type="ECO:0000313" key="2">
    <source>
        <dbReference type="EMBL" id="KAF8399568.1"/>
    </source>
</evidence>
<feature type="transmembrane region" description="Helical" evidence="1">
    <location>
        <begin position="35"/>
        <end position="60"/>
    </location>
</feature>
<protein>
    <recommendedName>
        <fullName evidence="4">Late embryogenesis abundant protein LEA-2 subgroup domain-containing protein</fullName>
    </recommendedName>
</protein>
<evidence type="ECO:0008006" key="4">
    <source>
        <dbReference type="Google" id="ProtNLM"/>
    </source>
</evidence>
<dbReference type="EMBL" id="JABCRI010000010">
    <property type="protein sequence ID" value="KAF8399568.1"/>
    <property type="molecule type" value="Genomic_DNA"/>
</dbReference>
<dbReference type="OrthoDB" id="685087at2759"/>
<proteinExistence type="predicted"/>